<comment type="function">
    <text evidence="14">Putative oxygen sensor; modulates the activity of FixJ, a transcriptional activator of nitrogen fixation fixK gene. FixL probably acts as a kinase that phosphorylates FixJ.</text>
</comment>
<dbReference type="GO" id="GO:0005524">
    <property type="term" value="F:ATP binding"/>
    <property type="evidence" value="ECO:0007669"/>
    <property type="project" value="UniProtKB-KW"/>
</dbReference>
<dbReference type="EMBL" id="SMFQ01000003">
    <property type="protein sequence ID" value="TCJ86964.1"/>
    <property type="molecule type" value="Genomic_DNA"/>
</dbReference>
<evidence type="ECO:0000313" key="22">
    <source>
        <dbReference type="EMBL" id="TCJ86964.1"/>
    </source>
</evidence>
<dbReference type="InterPro" id="IPR001789">
    <property type="entry name" value="Sig_transdc_resp-reg_receiver"/>
</dbReference>
<feature type="modified residue" description="4-aspartylphosphate" evidence="16">
    <location>
        <position position="849"/>
    </location>
</feature>
<dbReference type="SUPFAM" id="SSF55785">
    <property type="entry name" value="PYP-like sensor domain (PAS domain)"/>
    <property type="match status" value="1"/>
</dbReference>
<dbReference type="Gene3D" id="1.10.287.130">
    <property type="match status" value="1"/>
</dbReference>
<dbReference type="InterPro" id="IPR036097">
    <property type="entry name" value="HisK_dim/P_sf"/>
</dbReference>
<dbReference type="Gene3D" id="3.40.50.2300">
    <property type="match status" value="1"/>
</dbReference>
<reference evidence="22 23" key="1">
    <citation type="submission" date="2019-03" db="EMBL/GenBank/DDBJ databases">
        <title>Genomic Encyclopedia of Type Strains, Phase IV (KMG-IV): sequencing the most valuable type-strain genomes for metagenomic binning, comparative biology and taxonomic classification.</title>
        <authorList>
            <person name="Goeker M."/>
        </authorList>
    </citation>
    <scope>NUCLEOTIDE SEQUENCE [LARGE SCALE GENOMIC DNA]</scope>
    <source>
        <strain evidence="22 23">DSM 24830</strain>
    </source>
</reference>
<keyword evidence="5 16" id="KW-0597">Phosphoprotein</keyword>
<feature type="domain" description="Response regulatory" evidence="19">
    <location>
        <begin position="800"/>
        <end position="919"/>
    </location>
</feature>
<evidence type="ECO:0000259" key="21">
    <source>
        <dbReference type="PROSITE" id="PS50113"/>
    </source>
</evidence>
<evidence type="ECO:0000256" key="17">
    <source>
        <dbReference type="SAM" id="Phobius"/>
    </source>
</evidence>
<dbReference type="AlphaFoldDB" id="A0A4R1F353"/>
<evidence type="ECO:0000256" key="8">
    <source>
        <dbReference type="ARBA" id="ARBA00022741"/>
    </source>
</evidence>
<dbReference type="PRINTS" id="PR00344">
    <property type="entry name" value="BCTRLSENSOR"/>
</dbReference>
<evidence type="ECO:0000256" key="4">
    <source>
        <dbReference type="ARBA" id="ARBA00022475"/>
    </source>
</evidence>
<evidence type="ECO:0000256" key="7">
    <source>
        <dbReference type="ARBA" id="ARBA00022692"/>
    </source>
</evidence>
<dbReference type="PANTHER" id="PTHR45339:SF1">
    <property type="entry name" value="HYBRID SIGNAL TRANSDUCTION HISTIDINE KINASE J"/>
    <property type="match status" value="1"/>
</dbReference>
<dbReference type="FunFam" id="3.30.565.10:FF:000010">
    <property type="entry name" value="Sensor histidine kinase RcsC"/>
    <property type="match status" value="1"/>
</dbReference>
<dbReference type="GO" id="GO:0000155">
    <property type="term" value="F:phosphorelay sensor kinase activity"/>
    <property type="evidence" value="ECO:0007669"/>
    <property type="project" value="InterPro"/>
</dbReference>
<evidence type="ECO:0000256" key="1">
    <source>
        <dbReference type="ARBA" id="ARBA00000085"/>
    </source>
</evidence>
<keyword evidence="8" id="KW-0547">Nucleotide-binding</keyword>
<dbReference type="InterPro" id="IPR003594">
    <property type="entry name" value="HATPase_dom"/>
</dbReference>
<feature type="transmembrane region" description="Helical" evidence="17">
    <location>
        <begin position="12"/>
        <end position="36"/>
    </location>
</feature>
<comment type="subcellular location">
    <subcellularLocation>
        <location evidence="2">Cell membrane</location>
        <topology evidence="2">Multi-pass membrane protein</topology>
    </subcellularLocation>
</comment>
<dbReference type="SUPFAM" id="SSF55874">
    <property type="entry name" value="ATPase domain of HSP90 chaperone/DNA topoisomerase II/histidine kinase"/>
    <property type="match status" value="1"/>
</dbReference>
<dbReference type="PROSITE" id="PS50113">
    <property type="entry name" value="PAC"/>
    <property type="match status" value="1"/>
</dbReference>
<evidence type="ECO:0000256" key="13">
    <source>
        <dbReference type="ARBA" id="ARBA00023136"/>
    </source>
</evidence>
<keyword evidence="13 17" id="KW-0472">Membrane</keyword>
<dbReference type="InterPro" id="IPR000014">
    <property type="entry name" value="PAS"/>
</dbReference>
<dbReference type="CDD" id="cd16922">
    <property type="entry name" value="HATPase_EvgS-ArcB-TorS-like"/>
    <property type="match status" value="1"/>
</dbReference>
<dbReference type="SMART" id="SM00388">
    <property type="entry name" value="HisKA"/>
    <property type="match status" value="1"/>
</dbReference>
<dbReference type="FunFam" id="1.10.287.130:FF:000003">
    <property type="entry name" value="Histidine kinase"/>
    <property type="match status" value="1"/>
</dbReference>
<dbReference type="PROSITE" id="PS50109">
    <property type="entry name" value="HIS_KIN"/>
    <property type="match status" value="1"/>
</dbReference>
<dbReference type="InterPro" id="IPR036890">
    <property type="entry name" value="HATPase_C_sf"/>
</dbReference>
<dbReference type="InterPro" id="IPR035965">
    <property type="entry name" value="PAS-like_dom_sf"/>
</dbReference>
<dbReference type="OrthoDB" id="9792854at2"/>
<dbReference type="GO" id="GO:0006355">
    <property type="term" value="P:regulation of DNA-templated transcription"/>
    <property type="evidence" value="ECO:0007669"/>
    <property type="project" value="InterPro"/>
</dbReference>
<dbReference type="SMART" id="SM00448">
    <property type="entry name" value="REC"/>
    <property type="match status" value="1"/>
</dbReference>
<dbReference type="NCBIfam" id="TIGR00229">
    <property type="entry name" value="sensory_box"/>
    <property type="match status" value="1"/>
</dbReference>
<dbReference type="InterPro" id="IPR013767">
    <property type="entry name" value="PAS_fold"/>
</dbReference>
<sequence length="939" mass="106434">MLKNFTRSDVVYRHTFVIILAFVLIIGSAVVLAYTYKQTNAMNERIAKLDAEQFATSVAKFRNFYSEKIVPIAKDHGLNVTHDYENANWSIPLPATFAKDFGEYISSDDKSYAVKLYSDLPFPWRNQEKLDTIEKATIEKIKENPDAPVISVESHNGNKYIRYARGDIMKESCVACHNSYPGSPKTDWKVGDVRGVLEVIRPINTAQFNSIGLLKESFLMMLAIILSMVSLIFFVLRKLTNSLNAAYEAYEKEEKTSQKLHASSVKMTAIVNSVEEVIIVIDEKGIITECNNSIVKVFGYSVKEIIGKNVSVLMTGDHHIHHDNYIEEYIGKGEGTVMGQNREFVAIRKNGEVFPIELFVNDARIGDTVFFTGSIRDITERIEIEKDKELTHKAALESAELKSEFLANMSHEIRTPMNGVIGMTELLLLSDLDEEQQELAHTVKDSADSLLTIINDILDFSKIEAGKLSIKKRHFKLLKMIEGSIDLLSKEANKKEVELAFFIDKNVPLEITGDAGRLRQILINLLNNALKFTEDGQVILYVSMNNDDTICFSIIDSGIGIPEDSLATLFDSFSQVDGSSSREHGGTGLGLAICKQLVNLMKGEMGVESKLGVGSTFWFTIKLDENNEHPIKPLIDSNARVLMWSTSETLNRYYKEQLSQWGMSSTIVRNLNSINNELDNNTYNMLALDSDNIFIDENNPESFFPILETLRQKSNALFVLYASHQQYQFLSTLKFEKNIVLFKKPIKHTAIKTLMDQFESRANKTAEKDTSPIKIETLETTQEEMTNDEKTTVIEKDKYHILLAEDNLVNQKVAVKMLTNLGCKVTVSNNGQEALDKAREHYFDAIFMDCQMPELDGYEATKLIRTFPQSHMNYDIPVIAFTANAMKDDHKKCEQAGMDDYLSKPVSLDKLEKVIHKWIEKMAARQSRYLKQKLMKELL</sequence>
<gene>
    <name evidence="22" type="ORF">EV695_1464</name>
</gene>
<keyword evidence="7 17" id="KW-0812">Transmembrane</keyword>
<dbReference type="Proteomes" id="UP000294887">
    <property type="component" value="Unassembled WGS sequence"/>
</dbReference>
<evidence type="ECO:0000256" key="5">
    <source>
        <dbReference type="ARBA" id="ARBA00022553"/>
    </source>
</evidence>
<dbReference type="EC" id="2.7.13.3" evidence="3"/>
<dbReference type="InterPro" id="IPR000700">
    <property type="entry name" value="PAS-assoc_C"/>
</dbReference>
<dbReference type="PROSITE" id="PS50110">
    <property type="entry name" value="RESPONSE_REGULATORY"/>
    <property type="match status" value="1"/>
</dbReference>
<dbReference type="Pfam" id="PF02518">
    <property type="entry name" value="HATPase_c"/>
    <property type="match status" value="1"/>
</dbReference>
<dbReference type="InterPro" id="IPR004358">
    <property type="entry name" value="Sig_transdc_His_kin-like_C"/>
</dbReference>
<dbReference type="FunFam" id="3.30.450.20:FF:000060">
    <property type="entry name" value="Sensor protein FixL"/>
    <property type="match status" value="1"/>
</dbReference>
<evidence type="ECO:0000256" key="16">
    <source>
        <dbReference type="PROSITE-ProRule" id="PRU00169"/>
    </source>
</evidence>
<feature type="transmembrane region" description="Helical" evidence="17">
    <location>
        <begin position="218"/>
        <end position="236"/>
    </location>
</feature>
<feature type="domain" description="PAS" evidence="20">
    <location>
        <begin position="263"/>
        <end position="333"/>
    </location>
</feature>
<dbReference type="InterPro" id="IPR005467">
    <property type="entry name" value="His_kinase_dom"/>
</dbReference>
<evidence type="ECO:0000256" key="9">
    <source>
        <dbReference type="ARBA" id="ARBA00022777"/>
    </source>
</evidence>
<keyword evidence="6" id="KW-0808">Transferase</keyword>
<dbReference type="PANTHER" id="PTHR45339">
    <property type="entry name" value="HYBRID SIGNAL TRANSDUCTION HISTIDINE KINASE J"/>
    <property type="match status" value="1"/>
</dbReference>
<keyword evidence="23" id="KW-1185">Reference proteome</keyword>
<dbReference type="Pfam" id="PF00989">
    <property type="entry name" value="PAS"/>
    <property type="match status" value="1"/>
</dbReference>
<evidence type="ECO:0000259" key="18">
    <source>
        <dbReference type="PROSITE" id="PS50109"/>
    </source>
</evidence>
<dbReference type="Pfam" id="PF11845">
    <property type="entry name" value="Tll0287-like"/>
    <property type="match status" value="1"/>
</dbReference>
<proteinExistence type="predicted"/>
<dbReference type="SMART" id="SM00091">
    <property type="entry name" value="PAS"/>
    <property type="match status" value="1"/>
</dbReference>
<evidence type="ECO:0000259" key="20">
    <source>
        <dbReference type="PROSITE" id="PS50112"/>
    </source>
</evidence>
<dbReference type="RefSeq" id="WP_131905287.1">
    <property type="nucleotide sequence ID" value="NZ_BAAAFU010000004.1"/>
</dbReference>
<dbReference type="InterPro" id="IPR011006">
    <property type="entry name" value="CheY-like_superfamily"/>
</dbReference>
<keyword evidence="9" id="KW-0418">Kinase</keyword>
<evidence type="ECO:0000256" key="12">
    <source>
        <dbReference type="ARBA" id="ARBA00023012"/>
    </source>
</evidence>
<comment type="catalytic activity">
    <reaction evidence="1">
        <text>ATP + protein L-histidine = ADP + protein N-phospho-L-histidine.</text>
        <dbReference type="EC" id="2.7.13.3"/>
    </reaction>
</comment>
<dbReference type="SUPFAM" id="SSF52172">
    <property type="entry name" value="CheY-like"/>
    <property type="match status" value="1"/>
</dbReference>
<dbReference type="InterPro" id="IPR003661">
    <property type="entry name" value="HisK_dim/P_dom"/>
</dbReference>
<accession>A0A4R1F353</accession>
<evidence type="ECO:0000256" key="14">
    <source>
        <dbReference type="ARBA" id="ARBA00059827"/>
    </source>
</evidence>
<dbReference type="Gene3D" id="3.30.565.10">
    <property type="entry name" value="Histidine kinase-like ATPase, C-terminal domain"/>
    <property type="match status" value="1"/>
</dbReference>
<feature type="domain" description="Histidine kinase" evidence="18">
    <location>
        <begin position="408"/>
        <end position="625"/>
    </location>
</feature>
<dbReference type="InterPro" id="IPR021796">
    <property type="entry name" value="Tll0287-like_dom"/>
</dbReference>
<dbReference type="SUPFAM" id="SSF47384">
    <property type="entry name" value="Homodimeric domain of signal transducing histidine kinase"/>
    <property type="match status" value="1"/>
</dbReference>
<dbReference type="CDD" id="cd00130">
    <property type="entry name" value="PAS"/>
    <property type="match status" value="1"/>
</dbReference>
<keyword evidence="4" id="KW-1003">Cell membrane</keyword>
<dbReference type="Gene3D" id="3.30.450.20">
    <property type="entry name" value="PAS domain"/>
    <property type="match status" value="1"/>
</dbReference>
<evidence type="ECO:0000259" key="19">
    <source>
        <dbReference type="PROSITE" id="PS50110"/>
    </source>
</evidence>
<dbReference type="Pfam" id="PF00512">
    <property type="entry name" value="HisKA"/>
    <property type="match status" value="1"/>
</dbReference>
<keyword evidence="10" id="KW-0067">ATP-binding</keyword>
<feature type="domain" description="PAC" evidence="21">
    <location>
        <begin position="340"/>
        <end position="390"/>
    </location>
</feature>
<dbReference type="Pfam" id="PF00072">
    <property type="entry name" value="Response_reg"/>
    <property type="match status" value="1"/>
</dbReference>
<dbReference type="SMART" id="SM00387">
    <property type="entry name" value="HATPase_c"/>
    <property type="match status" value="1"/>
</dbReference>
<evidence type="ECO:0000313" key="23">
    <source>
        <dbReference type="Proteomes" id="UP000294887"/>
    </source>
</evidence>
<dbReference type="CDD" id="cd17546">
    <property type="entry name" value="REC_hyHK_CKI1_RcsC-like"/>
    <property type="match status" value="1"/>
</dbReference>
<keyword evidence="12" id="KW-0902">Two-component regulatory system</keyword>
<dbReference type="GO" id="GO:0005886">
    <property type="term" value="C:plasma membrane"/>
    <property type="evidence" value="ECO:0007669"/>
    <property type="project" value="UniProtKB-SubCell"/>
</dbReference>
<evidence type="ECO:0000256" key="15">
    <source>
        <dbReference type="ARBA" id="ARBA00070616"/>
    </source>
</evidence>
<evidence type="ECO:0000256" key="11">
    <source>
        <dbReference type="ARBA" id="ARBA00022989"/>
    </source>
</evidence>
<keyword evidence="11 17" id="KW-1133">Transmembrane helix</keyword>
<dbReference type="PROSITE" id="PS50112">
    <property type="entry name" value="PAS"/>
    <property type="match status" value="1"/>
</dbReference>
<comment type="caution">
    <text evidence="22">The sequence shown here is derived from an EMBL/GenBank/DDBJ whole genome shotgun (WGS) entry which is preliminary data.</text>
</comment>
<protein>
    <recommendedName>
        <fullName evidence="15">Sensor protein FixL</fullName>
        <ecNumber evidence="3">2.7.13.3</ecNumber>
    </recommendedName>
</protein>
<dbReference type="CDD" id="cd00082">
    <property type="entry name" value="HisKA"/>
    <property type="match status" value="1"/>
</dbReference>
<evidence type="ECO:0000256" key="10">
    <source>
        <dbReference type="ARBA" id="ARBA00022840"/>
    </source>
</evidence>
<name>A0A4R1F353_9GAMM</name>
<evidence type="ECO:0000256" key="3">
    <source>
        <dbReference type="ARBA" id="ARBA00012438"/>
    </source>
</evidence>
<organism evidence="22 23">
    <name type="scientific">Cocleimonas flava</name>
    <dbReference type="NCBI Taxonomy" id="634765"/>
    <lineage>
        <taxon>Bacteria</taxon>
        <taxon>Pseudomonadati</taxon>
        <taxon>Pseudomonadota</taxon>
        <taxon>Gammaproteobacteria</taxon>
        <taxon>Thiotrichales</taxon>
        <taxon>Thiotrichaceae</taxon>
        <taxon>Cocleimonas</taxon>
    </lineage>
</organism>
<evidence type="ECO:0000256" key="2">
    <source>
        <dbReference type="ARBA" id="ARBA00004651"/>
    </source>
</evidence>
<evidence type="ECO:0000256" key="6">
    <source>
        <dbReference type="ARBA" id="ARBA00022679"/>
    </source>
</evidence>